<keyword evidence="8 16" id="KW-0418">Kinase</keyword>
<protein>
    <recommendedName>
        <fullName evidence="2">non-specific serine/threonine protein kinase</fullName>
        <ecNumber evidence="2">2.7.11.1</ecNumber>
    </recommendedName>
</protein>
<evidence type="ECO:0000256" key="12">
    <source>
        <dbReference type="PROSITE-ProRule" id="PRU10141"/>
    </source>
</evidence>
<evidence type="ECO:0000256" key="11">
    <source>
        <dbReference type="ARBA" id="ARBA00023136"/>
    </source>
</evidence>
<evidence type="ECO:0000259" key="15">
    <source>
        <dbReference type="PROSITE" id="PS50011"/>
    </source>
</evidence>
<reference evidence="16 17" key="1">
    <citation type="journal article" date="2019" name="Emerg. Microbes Infect.">
        <title>Comprehensive subspecies identification of 175 nontuberculous mycobacteria species based on 7547 genomic profiles.</title>
        <authorList>
            <person name="Matsumoto Y."/>
            <person name="Kinjo T."/>
            <person name="Motooka D."/>
            <person name="Nabeya D."/>
            <person name="Jung N."/>
            <person name="Uechi K."/>
            <person name="Horii T."/>
            <person name="Iida T."/>
            <person name="Fujita J."/>
            <person name="Nakamura S."/>
        </authorList>
    </citation>
    <scope>NUCLEOTIDE SEQUENCE [LARGE SCALE GENOMIC DNA]</scope>
    <source>
        <strain evidence="16 17">JCM 18538</strain>
    </source>
</reference>
<dbReference type="Gene3D" id="1.10.510.10">
    <property type="entry name" value="Transferase(Phosphotransferase) domain 1"/>
    <property type="match status" value="1"/>
</dbReference>
<dbReference type="AlphaFoldDB" id="A0A7I7RXW8"/>
<keyword evidence="11 14" id="KW-0472">Membrane</keyword>
<keyword evidence="3" id="KW-1003">Cell membrane</keyword>
<dbReference type="PROSITE" id="PS00108">
    <property type="entry name" value="PROTEIN_KINASE_ST"/>
    <property type="match status" value="1"/>
</dbReference>
<organism evidence="16 17">
    <name type="scientific">Mycolicibacterium arabiense</name>
    <dbReference type="NCBI Taxonomy" id="1286181"/>
    <lineage>
        <taxon>Bacteria</taxon>
        <taxon>Bacillati</taxon>
        <taxon>Actinomycetota</taxon>
        <taxon>Actinomycetes</taxon>
        <taxon>Mycobacteriales</taxon>
        <taxon>Mycobacteriaceae</taxon>
        <taxon>Mycolicibacterium</taxon>
    </lineage>
</organism>
<dbReference type="InterPro" id="IPR017441">
    <property type="entry name" value="Protein_kinase_ATP_BS"/>
</dbReference>
<feature type="domain" description="Protein kinase" evidence="15">
    <location>
        <begin position="17"/>
        <end position="274"/>
    </location>
</feature>
<evidence type="ECO:0000256" key="2">
    <source>
        <dbReference type="ARBA" id="ARBA00012513"/>
    </source>
</evidence>
<evidence type="ECO:0000256" key="8">
    <source>
        <dbReference type="ARBA" id="ARBA00022777"/>
    </source>
</evidence>
<evidence type="ECO:0000256" key="14">
    <source>
        <dbReference type="SAM" id="Phobius"/>
    </source>
</evidence>
<proteinExistence type="predicted"/>
<dbReference type="EMBL" id="AP022593">
    <property type="protein sequence ID" value="BBY49488.1"/>
    <property type="molecule type" value="Genomic_DNA"/>
</dbReference>
<evidence type="ECO:0000313" key="16">
    <source>
        <dbReference type="EMBL" id="BBY49488.1"/>
    </source>
</evidence>
<feature type="compositionally biased region" description="Low complexity" evidence="13">
    <location>
        <begin position="375"/>
        <end position="412"/>
    </location>
</feature>
<evidence type="ECO:0000256" key="10">
    <source>
        <dbReference type="ARBA" id="ARBA00022989"/>
    </source>
</evidence>
<dbReference type="GO" id="GO:0004674">
    <property type="term" value="F:protein serine/threonine kinase activity"/>
    <property type="evidence" value="ECO:0007669"/>
    <property type="project" value="UniProtKB-KW"/>
</dbReference>
<keyword evidence="17" id="KW-1185">Reference proteome</keyword>
<dbReference type="PROSITE" id="PS50011">
    <property type="entry name" value="PROTEIN_KINASE_DOM"/>
    <property type="match status" value="1"/>
</dbReference>
<evidence type="ECO:0000313" key="17">
    <source>
        <dbReference type="Proteomes" id="UP000467428"/>
    </source>
</evidence>
<dbReference type="SMART" id="SM00220">
    <property type="entry name" value="S_TKc"/>
    <property type="match status" value="1"/>
</dbReference>
<evidence type="ECO:0000256" key="7">
    <source>
        <dbReference type="ARBA" id="ARBA00022741"/>
    </source>
</evidence>
<dbReference type="EC" id="2.7.11.1" evidence="2"/>
<keyword evidence="10 14" id="KW-1133">Transmembrane helix</keyword>
<feature type="binding site" evidence="12">
    <location>
        <position position="46"/>
    </location>
    <ligand>
        <name>ATP</name>
        <dbReference type="ChEBI" id="CHEBI:30616"/>
    </ligand>
</feature>
<dbReference type="InterPro" id="IPR000719">
    <property type="entry name" value="Prot_kinase_dom"/>
</dbReference>
<dbReference type="Proteomes" id="UP000467428">
    <property type="component" value="Chromosome"/>
</dbReference>
<dbReference type="KEGG" id="marz:MARA_29560"/>
<dbReference type="InterPro" id="IPR011009">
    <property type="entry name" value="Kinase-like_dom_sf"/>
</dbReference>
<dbReference type="InterPro" id="IPR008271">
    <property type="entry name" value="Ser/Thr_kinase_AS"/>
</dbReference>
<dbReference type="GO" id="GO:0005886">
    <property type="term" value="C:plasma membrane"/>
    <property type="evidence" value="ECO:0007669"/>
    <property type="project" value="UniProtKB-SubCell"/>
</dbReference>
<feature type="region of interest" description="Disordered" evidence="13">
    <location>
        <begin position="491"/>
        <end position="523"/>
    </location>
</feature>
<evidence type="ECO:0000256" key="1">
    <source>
        <dbReference type="ARBA" id="ARBA00004162"/>
    </source>
</evidence>
<evidence type="ECO:0000256" key="3">
    <source>
        <dbReference type="ARBA" id="ARBA00022475"/>
    </source>
</evidence>
<feature type="transmembrane region" description="Helical" evidence="14">
    <location>
        <begin position="333"/>
        <end position="354"/>
    </location>
</feature>
<dbReference type="RefSeq" id="WP_163919120.1">
    <property type="nucleotide sequence ID" value="NZ_AP022593.1"/>
</dbReference>
<dbReference type="Pfam" id="PF00069">
    <property type="entry name" value="Pkinase"/>
    <property type="match status" value="1"/>
</dbReference>
<dbReference type="SUPFAM" id="SSF56112">
    <property type="entry name" value="Protein kinase-like (PK-like)"/>
    <property type="match status" value="1"/>
</dbReference>
<dbReference type="CDD" id="cd14014">
    <property type="entry name" value="STKc_PknB_like"/>
    <property type="match status" value="1"/>
</dbReference>
<comment type="subcellular location">
    <subcellularLocation>
        <location evidence="1">Cell membrane</location>
        <topology evidence="1">Single-pass membrane protein</topology>
    </subcellularLocation>
</comment>
<dbReference type="PROSITE" id="PS00107">
    <property type="entry name" value="PROTEIN_KINASE_ATP"/>
    <property type="match status" value="1"/>
</dbReference>
<keyword evidence="9 12" id="KW-0067">ATP-binding</keyword>
<evidence type="ECO:0000256" key="5">
    <source>
        <dbReference type="ARBA" id="ARBA00022679"/>
    </source>
</evidence>
<dbReference type="GO" id="GO:0080090">
    <property type="term" value="P:regulation of primary metabolic process"/>
    <property type="evidence" value="ECO:0007669"/>
    <property type="project" value="UniProtKB-ARBA"/>
</dbReference>
<dbReference type="FunFam" id="1.10.510.10:FF:000021">
    <property type="entry name" value="Serine/threonine protein kinase"/>
    <property type="match status" value="1"/>
</dbReference>
<feature type="region of interest" description="Disordered" evidence="13">
    <location>
        <begin position="356"/>
        <end position="417"/>
    </location>
</feature>
<evidence type="ECO:0000256" key="4">
    <source>
        <dbReference type="ARBA" id="ARBA00022527"/>
    </source>
</evidence>
<feature type="region of interest" description="Disordered" evidence="13">
    <location>
        <begin position="289"/>
        <end position="324"/>
    </location>
</feature>
<dbReference type="PANTHER" id="PTHR43289">
    <property type="entry name" value="MITOGEN-ACTIVATED PROTEIN KINASE KINASE KINASE 20-RELATED"/>
    <property type="match status" value="1"/>
</dbReference>
<evidence type="ECO:0000256" key="6">
    <source>
        <dbReference type="ARBA" id="ARBA00022692"/>
    </source>
</evidence>
<dbReference type="PANTHER" id="PTHR43289:SF6">
    <property type="entry name" value="SERINE_THREONINE-PROTEIN KINASE NEKL-3"/>
    <property type="match status" value="1"/>
</dbReference>
<dbReference type="FunFam" id="3.30.200.20:FF:000348">
    <property type="entry name" value="Serine/threonine protein kinase"/>
    <property type="match status" value="1"/>
</dbReference>
<dbReference type="GO" id="GO:0005524">
    <property type="term" value="F:ATP binding"/>
    <property type="evidence" value="ECO:0007669"/>
    <property type="project" value="UniProtKB-UniRule"/>
</dbReference>
<keyword evidence="6 14" id="KW-0812">Transmembrane</keyword>
<sequence length="523" mass="53995">MGSSGVSSRLGSRFGPYELQSVIGIGGMGEVYRAYDTVRERMVALKVLRPDVAADPVFQDRFRRESRIAARLQEPHVIPVHDFGEIDGALFIDMRLVEGSSVKEELRHHGSLPPGRAVSIVGQVASALDAAHGNGLVHRDIKPENVLLTTEDFAYLVDFGIAHGGGEATVTKTGLVIGSAAYMAPERLNGEPGGPPSDVYSLACLLFESLTGRAPFEAGDLRQVMSAHLFSPPPRPSIMRRGVPAAFDDVVAKGMAKNPAERYGSAGELARAALAASSGRAAFVPPVPPPVAAPPRTRQFAAPDPRPAYASHPSLPVTPPPVRKAGLSRTQKALLLGTFAMFALAAVLAAVVVASGGGSDDSPARTPLAVPPSTAPSAAPTTTSEETTTSASPSTTSSSTTTTSTSPTTTTSGAPIAGVSGADAQGFVGHSARCDAGSSPAAMIRTANSLAIVCETGAGSYYYRGERLSDGAQLVLQNATPAGGGFDVVNPADGSRYQVRPDQLTISSSRGSESDPALEYGAR</sequence>
<evidence type="ECO:0000256" key="9">
    <source>
        <dbReference type="ARBA" id="ARBA00022840"/>
    </source>
</evidence>
<name>A0A7I7RXW8_9MYCO</name>
<keyword evidence="4" id="KW-0723">Serine/threonine-protein kinase</keyword>
<evidence type="ECO:0000256" key="13">
    <source>
        <dbReference type="SAM" id="MobiDB-lite"/>
    </source>
</evidence>
<gene>
    <name evidence="16" type="ORF">MARA_29560</name>
</gene>
<keyword evidence="7 12" id="KW-0547">Nucleotide-binding</keyword>
<geneLocation type="plasmid" evidence="17">
    <name>pjcm18538 dna</name>
</geneLocation>
<accession>A0A7I7RXW8</accession>
<dbReference type="Gene3D" id="3.30.200.20">
    <property type="entry name" value="Phosphorylase Kinase, domain 1"/>
    <property type="match status" value="1"/>
</dbReference>
<keyword evidence="5" id="KW-0808">Transferase</keyword>